<evidence type="ECO:0000313" key="2">
    <source>
        <dbReference type="Proteomes" id="UP000054350"/>
    </source>
</evidence>
<dbReference type="EMBL" id="GG745343">
    <property type="protein sequence ID" value="KNE63931.1"/>
    <property type="molecule type" value="Genomic_DNA"/>
</dbReference>
<evidence type="ECO:0008006" key="3">
    <source>
        <dbReference type="Google" id="ProtNLM"/>
    </source>
</evidence>
<evidence type="ECO:0000313" key="1">
    <source>
        <dbReference type="EMBL" id="KNE63931.1"/>
    </source>
</evidence>
<dbReference type="AlphaFoldDB" id="A0A0L0SN13"/>
<name>A0A0L0SN13_ALLM3</name>
<organism evidence="1 2">
    <name type="scientific">Allomyces macrogynus (strain ATCC 38327)</name>
    <name type="common">Allomyces javanicus var. macrogynus</name>
    <dbReference type="NCBI Taxonomy" id="578462"/>
    <lineage>
        <taxon>Eukaryota</taxon>
        <taxon>Fungi</taxon>
        <taxon>Fungi incertae sedis</taxon>
        <taxon>Blastocladiomycota</taxon>
        <taxon>Blastocladiomycetes</taxon>
        <taxon>Blastocladiales</taxon>
        <taxon>Blastocladiaceae</taxon>
        <taxon>Allomyces</taxon>
    </lineage>
</organism>
<gene>
    <name evidence="1" type="ORF">AMAG_08989</name>
</gene>
<dbReference type="OrthoDB" id="76773at2759"/>
<reference evidence="1 2" key="1">
    <citation type="submission" date="2009-11" db="EMBL/GenBank/DDBJ databases">
        <title>Annotation of Allomyces macrogynus ATCC 38327.</title>
        <authorList>
            <consortium name="The Broad Institute Genome Sequencing Platform"/>
            <person name="Russ C."/>
            <person name="Cuomo C."/>
            <person name="Burger G."/>
            <person name="Gray M.W."/>
            <person name="Holland P.W.H."/>
            <person name="King N."/>
            <person name="Lang F.B.F."/>
            <person name="Roger A.J."/>
            <person name="Ruiz-Trillo I."/>
            <person name="Young S.K."/>
            <person name="Zeng Q."/>
            <person name="Gargeya S."/>
            <person name="Fitzgerald M."/>
            <person name="Haas B."/>
            <person name="Abouelleil A."/>
            <person name="Alvarado L."/>
            <person name="Arachchi H.M."/>
            <person name="Berlin A."/>
            <person name="Chapman S.B."/>
            <person name="Gearin G."/>
            <person name="Goldberg J."/>
            <person name="Griggs A."/>
            <person name="Gujja S."/>
            <person name="Hansen M."/>
            <person name="Heiman D."/>
            <person name="Howarth C."/>
            <person name="Larimer J."/>
            <person name="Lui A."/>
            <person name="MacDonald P.J.P."/>
            <person name="McCowen C."/>
            <person name="Montmayeur A."/>
            <person name="Murphy C."/>
            <person name="Neiman D."/>
            <person name="Pearson M."/>
            <person name="Priest M."/>
            <person name="Roberts A."/>
            <person name="Saif S."/>
            <person name="Shea T."/>
            <person name="Sisk P."/>
            <person name="Stolte C."/>
            <person name="Sykes S."/>
            <person name="Wortman J."/>
            <person name="Nusbaum C."/>
            <person name="Birren B."/>
        </authorList>
    </citation>
    <scope>NUCLEOTIDE SEQUENCE [LARGE SCALE GENOMIC DNA]</scope>
    <source>
        <strain evidence="1 2">ATCC 38327</strain>
    </source>
</reference>
<sequence length="373" mass="43250">MSARLNYDVVKHVLKHMAADPDLTRYHAKELFKTAVHYRMNCIKKIIVLRIDACSPKKAAEKGQIDLLEWWRTSGKLVHWDSVMIHMGIVGHVSVLDWVLDHDLLQEKYFYIATINFDVALVSGPIRVFEWLDKAGLLCLCTTVEGTILDDHMDLLKWCHGHELFHERCSWDEITWLAVDCISNSPHDEEIVEMFEWIATCTSGDGYDVYPKIVPSALCYNHVHIIKWLHDKKIRVRWGDLDWEDLPLQLRLKVFLKHPKQTFVFWDTIAEEYQDDKEAIGKIIHAGAQVDWDYVAAKHLDVDDGPVLKVLVLAGAQVDWDYLMDKYLLWDNDIALKAMDHAGARVNWDNLVAGYLDNNLMLEILAHWIADQL</sequence>
<accession>A0A0L0SN13</accession>
<dbReference type="VEuPathDB" id="FungiDB:AMAG_08989"/>
<keyword evidence="2" id="KW-1185">Reference proteome</keyword>
<protein>
    <recommendedName>
        <fullName evidence="3">Ankyrin repeat protein</fullName>
    </recommendedName>
</protein>
<reference evidence="2" key="2">
    <citation type="submission" date="2009-11" db="EMBL/GenBank/DDBJ databases">
        <title>The Genome Sequence of Allomyces macrogynus strain ATCC 38327.</title>
        <authorList>
            <consortium name="The Broad Institute Genome Sequencing Platform"/>
            <person name="Russ C."/>
            <person name="Cuomo C."/>
            <person name="Shea T."/>
            <person name="Young S.K."/>
            <person name="Zeng Q."/>
            <person name="Koehrsen M."/>
            <person name="Haas B."/>
            <person name="Borodovsky M."/>
            <person name="Guigo R."/>
            <person name="Alvarado L."/>
            <person name="Berlin A."/>
            <person name="Borenstein D."/>
            <person name="Chen Z."/>
            <person name="Engels R."/>
            <person name="Freedman E."/>
            <person name="Gellesch M."/>
            <person name="Goldberg J."/>
            <person name="Griggs A."/>
            <person name="Gujja S."/>
            <person name="Heiman D."/>
            <person name="Hepburn T."/>
            <person name="Howarth C."/>
            <person name="Jen D."/>
            <person name="Larson L."/>
            <person name="Lewis B."/>
            <person name="Mehta T."/>
            <person name="Park D."/>
            <person name="Pearson M."/>
            <person name="Roberts A."/>
            <person name="Saif S."/>
            <person name="Shenoy N."/>
            <person name="Sisk P."/>
            <person name="Stolte C."/>
            <person name="Sykes S."/>
            <person name="Walk T."/>
            <person name="White J."/>
            <person name="Yandava C."/>
            <person name="Burger G."/>
            <person name="Gray M.W."/>
            <person name="Holland P.W.H."/>
            <person name="King N."/>
            <person name="Lang F.B.F."/>
            <person name="Roger A.J."/>
            <person name="Ruiz-Trillo I."/>
            <person name="Lander E."/>
            <person name="Nusbaum C."/>
        </authorList>
    </citation>
    <scope>NUCLEOTIDE SEQUENCE [LARGE SCALE GENOMIC DNA]</scope>
    <source>
        <strain evidence="2">ATCC 38327</strain>
    </source>
</reference>
<proteinExistence type="predicted"/>
<dbReference type="Proteomes" id="UP000054350">
    <property type="component" value="Unassembled WGS sequence"/>
</dbReference>